<dbReference type="InterPro" id="IPR009061">
    <property type="entry name" value="DNA-bd_dom_put_sf"/>
</dbReference>
<dbReference type="SMART" id="SM00422">
    <property type="entry name" value="HTH_MERR"/>
    <property type="match status" value="1"/>
</dbReference>
<dbReference type="PANTHER" id="PTHR30204">
    <property type="entry name" value="REDOX-CYCLING DRUG-SENSING TRANSCRIPTIONAL ACTIVATOR SOXR"/>
    <property type="match status" value="1"/>
</dbReference>
<dbReference type="RefSeq" id="WP_285610333.1">
    <property type="nucleotide sequence ID" value="NZ_BSDC01000005.1"/>
</dbReference>
<reference evidence="6" key="1">
    <citation type="journal article" date="2023" name="Antonie Van Leeuwenhoek">
        <title>Mesoterricola silvestris gen. nov., sp. nov., Mesoterricola sediminis sp. nov., Geothrix oryzae sp. nov., Geothrix edaphica sp. nov., Geothrix rubra sp. nov., and Geothrix limicola sp. nov., six novel members of Acidobacteriota isolated from soils.</title>
        <authorList>
            <person name="Itoh H."/>
            <person name="Sugisawa Y."/>
            <person name="Mise K."/>
            <person name="Xu Z."/>
            <person name="Kuniyasu M."/>
            <person name="Ushijima N."/>
            <person name="Kawano K."/>
            <person name="Kobayashi E."/>
            <person name="Shiratori Y."/>
            <person name="Masuda Y."/>
            <person name="Senoo K."/>
        </authorList>
    </citation>
    <scope>NUCLEOTIDE SEQUENCE</scope>
    <source>
        <strain evidence="6">Red802</strain>
    </source>
</reference>
<proteinExistence type="predicted"/>
<dbReference type="Proteomes" id="UP001165044">
    <property type="component" value="Unassembled WGS sequence"/>
</dbReference>
<evidence type="ECO:0000313" key="6">
    <source>
        <dbReference type="EMBL" id="GLH68421.1"/>
    </source>
</evidence>
<evidence type="ECO:0000256" key="1">
    <source>
        <dbReference type="ARBA" id="ARBA00022491"/>
    </source>
</evidence>
<organism evidence="6 7">
    <name type="scientific">Geothrix edaphica</name>
    <dbReference type="NCBI Taxonomy" id="2927976"/>
    <lineage>
        <taxon>Bacteria</taxon>
        <taxon>Pseudomonadati</taxon>
        <taxon>Acidobacteriota</taxon>
        <taxon>Holophagae</taxon>
        <taxon>Holophagales</taxon>
        <taxon>Holophagaceae</taxon>
        <taxon>Geothrix</taxon>
    </lineage>
</organism>
<dbReference type="SUPFAM" id="SSF46955">
    <property type="entry name" value="Putative DNA-binding domain"/>
    <property type="match status" value="1"/>
</dbReference>
<comment type="caution">
    <text evidence="6">The sequence shown here is derived from an EMBL/GenBank/DDBJ whole genome shotgun (WGS) entry which is preliminary data.</text>
</comment>
<feature type="domain" description="HTH merR-type" evidence="5">
    <location>
        <begin position="20"/>
        <end position="89"/>
    </location>
</feature>
<dbReference type="EMBL" id="BSDC01000005">
    <property type="protein sequence ID" value="GLH68421.1"/>
    <property type="molecule type" value="Genomic_DNA"/>
</dbReference>
<protein>
    <submittedName>
        <fullName evidence="6">Heavy metal-responsive transcriptional regulator</fullName>
    </submittedName>
</protein>
<dbReference type="PROSITE" id="PS50937">
    <property type="entry name" value="HTH_MERR_2"/>
    <property type="match status" value="1"/>
</dbReference>
<dbReference type="PANTHER" id="PTHR30204:SF69">
    <property type="entry name" value="MERR-FAMILY TRANSCRIPTIONAL REGULATOR"/>
    <property type="match status" value="1"/>
</dbReference>
<evidence type="ECO:0000256" key="3">
    <source>
        <dbReference type="ARBA" id="ARBA00023125"/>
    </source>
</evidence>
<gene>
    <name evidence="6" type="ORF">GETHED_27850</name>
</gene>
<keyword evidence="2" id="KW-0805">Transcription regulation</keyword>
<keyword evidence="4" id="KW-0804">Transcription</keyword>
<dbReference type="Pfam" id="PF13411">
    <property type="entry name" value="MerR_1"/>
    <property type="match status" value="1"/>
</dbReference>
<keyword evidence="1" id="KW-0678">Repressor</keyword>
<keyword evidence="7" id="KW-1185">Reference proteome</keyword>
<evidence type="ECO:0000256" key="4">
    <source>
        <dbReference type="ARBA" id="ARBA00023163"/>
    </source>
</evidence>
<evidence type="ECO:0000313" key="7">
    <source>
        <dbReference type="Proteomes" id="UP001165044"/>
    </source>
</evidence>
<dbReference type="Gene3D" id="1.10.1660.10">
    <property type="match status" value="1"/>
</dbReference>
<dbReference type="InterPro" id="IPR000551">
    <property type="entry name" value="MerR-type_HTH_dom"/>
</dbReference>
<sequence length="162" mass="17655">MSTVADFRPTPASAPPAQRLLKIGQLAARSGLTARNLRFYADAGVFGDLPRSPKGYRLFPPQAIQWVRILKASQAAGFTLDEIQELLRALRQDSAPCAHVRDALGGKLRVLEGRLAEIQLLVEILRITLGTPDGQSSDLGCNLMETLLNEAERLPALTELRA</sequence>
<evidence type="ECO:0000259" key="5">
    <source>
        <dbReference type="PROSITE" id="PS50937"/>
    </source>
</evidence>
<accession>A0ABQ5Q1Y4</accession>
<evidence type="ECO:0000256" key="2">
    <source>
        <dbReference type="ARBA" id="ARBA00023015"/>
    </source>
</evidence>
<dbReference type="InterPro" id="IPR047057">
    <property type="entry name" value="MerR_fam"/>
</dbReference>
<name>A0ABQ5Q1Y4_9BACT</name>
<dbReference type="PRINTS" id="PR00040">
    <property type="entry name" value="HTHMERR"/>
</dbReference>
<keyword evidence="3" id="KW-0238">DNA-binding</keyword>